<evidence type="ECO:0000313" key="2">
    <source>
        <dbReference type="EMBL" id="ACE80003.1"/>
    </source>
</evidence>
<dbReference type="GeneID" id="6417674"/>
<feature type="compositionally biased region" description="Basic and acidic residues" evidence="1">
    <location>
        <begin position="85"/>
        <end position="95"/>
    </location>
</feature>
<feature type="region of interest" description="Disordered" evidence="1">
    <location>
        <begin position="62"/>
        <end position="96"/>
    </location>
</feature>
<organism evidence="2 3">
    <name type="scientific">Mycobacterium phage Pukovnik</name>
    <dbReference type="NCBI Taxonomy" id="2914013"/>
    <lineage>
        <taxon>Viruses</taxon>
        <taxon>Duplodnaviria</taxon>
        <taxon>Heunggongvirae</taxon>
        <taxon>Uroviricota</taxon>
        <taxon>Caudoviricetes</taxon>
        <taxon>Pukovnikvirus</taxon>
        <taxon>Pukovnikvirus pukovnik</taxon>
    </lineage>
</organism>
<reference evidence="2 3" key="1">
    <citation type="submission" date="2008-05" db="EMBL/GenBank/DDBJ databases">
        <authorList>
            <person name="Vogelsberger A.M."/>
            <person name="Jacobs-Sera D."/>
            <person name="Hendrix R.W."/>
            <person name="Hatfull G.F."/>
        </authorList>
    </citation>
    <scope>NUCLEOTIDE SEQUENCE [LARGE SCALE GENOMIC DNA]</scope>
    <source>
        <strain evidence="2 3">Pukovnik</strain>
    </source>
</reference>
<evidence type="ECO:0000313" key="3">
    <source>
        <dbReference type="Proteomes" id="UP000001211"/>
    </source>
</evidence>
<proteinExistence type="predicted"/>
<dbReference type="InterPro" id="IPR055623">
    <property type="entry name" value="DUF7199"/>
</dbReference>
<dbReference type="Proteomes" id="UP000001211">
    <property type="component" value="Segment"/>
</dbReference>
<keyword evidence="3" id="KW-1185">Reference proteome</keyword>
<gene>
    <name evidence="2" type="primary">77</name>
    <name evidence="2" type="ORF">Pukovnik_77</name>
</gene>
<evidence type="ECO:0000256" key="1">
    <source>
        <dbReference type="SAM" id="MobiDB-lite"/>
    </source>
</evidence>
<dbReference type="Pfam" id="PF23829">
    <property type="entry name" value="DUF7199"/>
    <property type="match status" value="1"/>
</dbReference>
<dbReference type="EMBL" id="EU744250">
    <property type="protein sequence ID" value="ACE80003.1"/>
    <property type="molecule type" value="Genomic_DNA"/>
</dbReference>
<dbReference type="RefSeq" id="YP_001994894.1">
    <property type="nucleotide sequence ID" value="NC_011023.1"/>
</dbReference>
<sequence length="104" mass="11398">MKARYILAALVGAIVLGNTPAIIAEARADVSAECWAHLAGVQTAKTPAADRRYHLEHGEFSPCTAQDANEDREAVATRGAAASPDNDKRDHDKKSRYCKKRWFC</sequence>
<dbReference type="OrthoDB" id="19134at10239"/>
<dbReference type="KEGG" id="vg:6417674"/>
<accession>B3VGM6</accession>
<name>B3VGM6_9CAUD</name>
<protein>
    <submittedName>
        <fullName evidence="2">Uncharacterized protein</fullName>
    </submittedName>
</protein>